<comment type="caution">
    <text evidence="1">The sequence shown here is derived from an EMBL/GenBank/DDBJ whole genome shotgun (WGS) entry which is preliminary data.</text>
</comment>
<dbReference type="EMBL" id="QPFP01000005">
    <property type="protein sequence ID" value="TEB37045.1"/>
    <property type="molecule type" value="Genomic_DNA"/>
</dbReference>
<sequence length="119" mass="13592">GSQMEVPFPLARHLDTNYVPTSEELDNLKALLVERQVVIDAIDAEIAELERKRMKEVQYAERIRELTTPIRRLPDDILLTIFFESLALAEAWSTPHPSVVASHVCGRWRGLALCTPLLW</sequence>
<proteinExistence type="predicted"/>
<dbReference type="Gene3D" id="1.20.1280.50">
    <property type="match status" value="1"/>
</dbReference>
<organism evidence="1 2">
    <name type="scientific">Coprinellus micaceus</name>
    <name type="common">Glistening ink-cap mushroom</name>
    <name type="synonym">Coprinus micaceus</name>
    <dbReference type="NCBI Taxonomy" id="71717"/>
    <lineage>
        <taxon>Eukaryota</taxon>
        <taxon>Fungi</taxon>
        <taxon>Dikarya</taxon>
        <taxon>Basidiomycota</taxon>
        <taxon>Agaricomycotina</taxon>
        <taxon>Agaricomycetes</taxon>
        <taxon>Agaricomycetidae</taxon>
        <taxon>Agaricales</taxon>
        <taxon>Agaricineae</taxon>
        <taxon>Psathyrellaceae</taxon>
        <taxon>Coprinellus</taxon>
    </lineage>
</organism>
<accession>A0A4Y7TS85</accession>
<protein>
    <submittedName>
        <fullName evidence="1">Uncharacterized protein</fullName>
    </submittedName>
</protein>
<dbReference type="STRING" id="71717.A0A4Y7TS85"/>
<feature type="non-terminal residue" evidence="1">
    <location>
        <position position="1"/>
    </location>
</feature>
<evidence type="ECO:0000313" key="1">
    <source>
        <dbReference type="EMBL" id="TEB37045.1"/>
    </source>
</evidence>
<gene>
    <name evidence="1" type="ORF">FA13DRAFT_1572367</name>
</gene>
<dbReference type="AlphaFoldDB" id="A0A4Y7TS85"/>
<feature type="non-terminal residue" evidence="1">
    <location>
        <position position="119"/>
    </location>
</feature>
<evidence type="ECO:0000313" key="2">
    <source>
        <dbReference type="Proteomes" id="UP000298030"/>
    </source>
</evidence>
<keyword evidence="2" id="KW-1185">Reference proteome</keyword>
<dbReference type="Proteomes" id="UP000298030">
    <property type="component" value="Unassembled WGS sequence"/>
</dbReference>
<reference evidence="1 2" key="1">
    <citation type="journal article" date="2019" name="Nat. Ecol. Evol.">
        <title>Megaphylogeny resolves global patterns of mushroom evolution.</title>
        <authorList>
            <person name="Varga T."/>
            <person name="Krizsan K."/>
            <person name="Foldi C."/>
            <person name="Dima B."/>
            <person name="Sanchez-Garcia M."/>
            <person name="Sanchez-Ramirez S."/>
            <person name="Szollosi G.J."/>
            <person name="Szarkandi J.G."/>
            <person name="Papp V."/>
            <person name="Albert L."/>
            <person name="Andreopoulos W."/>
            <person name="Angelini C."/>
            <person name="Antonin V."/>
            <person name="Barry K.W."/>
            <person name="Bougher N.L."/>
            <person name="Buchanan P."/>
            <person name="Buyck B."/>
            <person name="Bense V."/>
            <person name="Catcheside P."/>
            <person name="Chovatia M."/>
            <person name="Cooper J."/>
            <person name="Damon W."/>
            <person name="Desjardin D."/>
            <person name="Finy P."/>
            <person name="Geml J."/>
            <person name="Haridas S."/>
            <person name="Hughes K."/>
            <person name="Justo A."/>
            <person name="Karasinski D."/>
            <person name="Kautmanova I."/>
            <person name="Kiss B."/>
            <person name="Kocsube S."/>
            <person name="Kotiranta H."/>
            <person name="LaButti K.M."/>
            <person name="Lechner B.E."/>
            <person name="Liimatainen K."/>
            <person name="Lipzen A."/>
            <person name="Lukacs Z."/>
            <person name="Mihaltcheva S."/>
            <person name="Morgado L.N."/>
            <person name="Niskanen T."/>
            <person name="Noordeloos M.E."/>
            <person name="Ohm R.A."/>
            <person name="Ortiz-Santana B."/>
            <person name="Ovrebo C."/>
            <person name="Racz N."/>
            <person name="Riley R."/>
            <person name="Savchenko A."/>
            <person name="Shiryaev A."/>
            <person name="Soop K."/>
            <person name="Spirin V."/>
            <person name="Szebenyi C."/>
            <person name="Tomsovsky M."/>
            <person name="Tulloss R.E."/>
            <person name="Uehling J."/>
            <person name="Grigoriev I.V."/>
            <person name="Vagvolgyi C."/>
            <person name="Papp T."/>
            <person name="Martin F.M."/>
            <person name="Miettinen O."/>
            <person name="Hibbett D.S."/>
            <person name="Nagy L.G."/>
        </authorList>
    </citation>
    <scope>NUCLEOTIDE SEQUENCE [LARGE SCALE GENOMIC DNA]</scope>
    <source>
        <strain evidence="1 2">FP101781</strain>
    </source>
</reference>
<name>A0A4Y7TS85_COPMI</name>
<dbReference type="OrthoDB" id="3365698at2759"/>